<dbReference type="InterPro" id="IPR017969">
    <property type="entry name" value="Heavy-metal-associated_CS"/>
</dbReference>
<proteinExistence type="predicted"/>
<dbReference type="RefSeq" id="WP_268213348.1">
    <property type="nucleotide sequence ID" value="NZ_JANSKR010000013.1"/>
</dbReference>
<dbReference type="InterPro" id="IPR000428">
    <property type="entry name" value="Cu-bd"/>
</dbReference>
<dbReference type="InterPro" id="IPR049740">
    <property type="entry name" value="CopZ"/>
</dbReference>
<dbReference type="PROSITE" id="PS50846">
    <property type="entry name" value="HMA_2"/>
    <property type="match status" value="1"/>
</dbReference>
<comment type="caution">
    <text evidence="9">The sequence shown here is derived from an EMBL/GenBank/DDBJ whole genome shotgun (WGS) entry which is preliminary data.</text>
</comment>
<evidence type="ECO:0000256" key="2">
    <source>
        <dbReference type="ARBA" id="ARBA00015313"/>
    </source>
</evidence>
<evidence type="ECO:0000256" key="1">
    <source>
        <dbReference type="ARBA" id="ARBA00004496"/>
    </source>
</evidence>
<keyword evidence="3" id="KW-0963">Cytoplasm</keyword>
<protein>
    <recommendedName>
        <fullName evidence="2">Copper chaperone CopZ</fullName>
    </recommendedName>
</protein>
<evidence type="ECO:0000256" key="3">
    <source>
        <dbReference type="ARBA" id="ARBA00022490"/>
    </source>
</evidence>
<evidence type="ECO:0000256" key="6">
    <source>
        <dbReference type="ARBA" id="ARBA00023186"/>
    </source>
</evidence>
<comment type="subcellular location">
    <subcellularLocation>
        <location evidence="1">Cytoplasm</location>
    </subcellularLocation>
</comment>
<accession>A0ABT4BKF0</accession>
<dbReference type="PROSITE" id="PS01047">
    <property type="entry name" value="HMA_1"/>
    <property type="match status" value="1"/>
</dbReference>
<dbReference type="SUPFAM" id="SSF55008">
    <property type="entry name" value="HMA, heavy metal-associated domain"/>
    <property type="match status" value="1"/>
</dbReference>
<dbReference type="PANTHER" id="PTHR46594">
    <property type="entry name" value="P-TYPE CATION-TRANSPORTING ATPASE"/>
    <property type="match status" value="1"/>
</dbReference>
<dbReference type="InterPro" id="IPR036163">
    <property type="entry name" value="HMA_dom_sf"/>
</dbReference>
<evidence type="ECO:0000256" key="7">
    <source>
        <dbReference type="ARBA" id="ARBA00025138"/>
    </source>
</evidence>
<name>A0ABT4BKF0_9STAP</name>
<comment type="function">
    <text evidence="7">Chaperone that serves for the intracellular sequestration and transport of Cu(+). Delivers Cu(+) to the copper-exporting P-type ATPase A (CopA).</text>
</comment>
<keyword evidence="6" id="KW-0143">Chaperone</keyword>
<sequence length="69" mass="7688">MANQTIQVEGMNCEHCKNAVETALKDLDGVSQAEVSLEQGQVNVDYDDSKFDFEDMRDAIEDQGYDVNA</sequence>
<dbReference type="NCBIfam" id="NF033795">
    <property type="entry name" value="chaper_CopZ_Bs"/>
    <property type="match status" value="1"/>
</dbReference>
<keyword evidence="5" id="KW-0186">Copper</keyword>
<evidence type="ECO:0000313" key="10">
    <source>
        <dbReference type="Proteomes" id="UP001072952"/>
    </source>
</evidence>
<evidence type="ECO:0000259" key="8">
    <source>
        <dbReference type="PROSITE" id="PS50846"/>
    </source>
</evidence>
<dbReference type="PRINTS" id="PR00944">
    <property type="entry name" value="CUEXPORT"/>
</dbReference>
<keyword evidence="4" id="KW-0479">Metal-binding</keyword>
<dbReference type="PANTHER" id="PTHR46594:SF4">
    <property type="entry name" value="P-TYPE CATION-TRANSPORTING ATPASE"/>
    <property type="match status" value="1"/>
</dbReference>
<dbReference type="Proteomes" id="UP001072952">
    <property type="component" value="Unassembled WGS sequence"/>
</dbReference>
<reference evidence="9" key="2">
    <citation type="submission" date="2022-08" db="EMBL/GenBank/DDBJ databases">
        <authorList>
            <person name="Magnan C."/>
        </authorList>
    </citation>
    <scope>NUCLEOTIDE SEQUENCE</scope>
    <source>
        <strain evidence="9">NSP012P</strain>
    </source>
</reference>
<dbReference type="EMBL" id="JANSLD010000024">
    <property type="protein sequence ID" value="MCY1583078.1"/>
    <property type="molecule type" value="Genomic_DNA"/>
</dbReference>
<dbReference type="NCBIfam" id="TIGR00003">
    <property type="entry name" value="copper ion binding protein"/>
    <property type="match status" value="1"/>
</dbReference>
<gene>
    <name evidence="9" type="primary">copZ</name>
    <name evidence="9" type="ORF">NW133_05995</name>
</gene>
<reference evidence="9" key="1">
    <citation type="journal article" date="2022" name="Int. J. Mol. Sci.">
        <title>Phenotypic and Genotypic Virulence Characterisation of Staphylococcus pettenkoferi Strains Isolated from Human Bloodstream and Diabetic Foot Infections.</title>
        <authorList>
            <person name="Magnan C."/>
            <person name="Ahmad-Mansour N."/>
            <person name="Pouget C."/>
            <person name="Morsli M."/>
            <person name="Huc-Brandt S."/>
            <person name="Pantel A."/>
            <person name="Dunyach-Remy C."/>
            <person name="Sotto A."/>
            <person name="Molle V."/>
            <person name="Lavigne J.-P."/>
        </authorList>
    </citation>
    <scope>NUCLEOTIDE SEQUENCE</scope>
    <source>
        <strain evidence="9">NSP012P</strain>
    </source>
</reference>
<dbReference type="InterPro" id="IPR006121">
    <property type="entry name" value="HMA_dom"/>
</dbReference>
<dbReference type="InterPro" id="IPR006122">
    <property type="entry name" value="HMA_Cu_ion-bd"/>
</dbReference>
<evidence type="ECO:0000313" key="9">
    <source>
        <dbReference type="EMBL" id="MCY1583078.1"/>
    </source>
</evidence>
<keyword evidence="10" id="KW-1185">Reference proteome</keyword>
<evidence type="ECO:0000256" key="5">
    <source>
        <dbReference type="ARBA" id="ARBA00023008"/>
    </source>
</evidence>
<dbReference type="Pfam" id="PF00403">
    <property type="entry name" value="HMA"/>
    <property type="match status" value="1"/>
</dbReference>
<organism evidence="9 10">
    <name type="scientific">Staphylococcus pettenkoferi</name>
    <dbReference type="NCBI Taxonomy" id="170573"/>
    <lineage>
        <taxon>Bacteria</taxon>
        <taxon>Bacillati</taxon>
        <taxon>Bacillota</taxon>
        <taxon>Bacilli</taxon>
        <taxon>Bacillales</taxon>
        <taxon>Staphylococcaceae</taxon>
        <taxon>Staphylococcus</taxon>
    </lineage>
</organism>
<dbReference type="Gene3D" id="3.30.70.100">
    <property type="match status" value="1"/>
</dbReference>
<dbReference type="CDD" id="cd00371">
    <property type="entry name" value="HMA"/>
    <property type="match status" value="1"/>
</dbReference>
<feature type="domain" description="HMA" evidence="8">
    <location>
        <begin position="2"/>
        <end position="68"/>
    </location>
</feature>
<evidence type="ECO:0000256" key="4">
    <source>
        <dbReference type="ARBA" id="ARBA00022723"/>
    </source>
</evidence>